<dbReference type="EMBL" id="JBHFFA010000004">
    <property type="protein sequence ID" value="KAL2630026.1"/>
    <property type="molecule type" value="Genomic_DNA"/>
</dbReference>
<keyword evidence="2" id="KW-1185">Reference proteome</keyword>
<accession>A0ABD1YGV9</accession>
<proteinExistence type="predicted"/>
<dbReference type="AlphaFoldDB" id="A0ABD1YGV9"/>
<sequence>MTDKKLRTVSCVCAYGVLGGGGVRPPLPVLLEIVISLALCIWGALRVPGTFLPVLPDAKENRVVTLHANLDFMVFNHRGRVFPPKLEVQF</sequence>
<gene>
    <name evidence="1" type="ORF">R1flu_014712</name>
</gene>
<comment type="caution">
    <text evidence="1">The sequence shown here is derived from an EMBL/GenBank/DDBJ whole genome shotgun (WGS) entry which is preliminary data.</text>
</comment>
<dbReference type="Proteomes" id="UP001605036">
    <property type="component" value="Unassembled WGS sequence"/>
</dbReference>
<protein>
    <submittedName>
        <fullName evidence="1">Uncharacterized protein</fullName>
    </submittedName>
</protein>
<reference evidence="1 2" key="1">
    <citation type="submission" date="2024-09" db="EMBL/GenBank/DDBJ databases">
        <title>Chromosome-scale assembly of Riccia fluitans.</title>
        <authorList>
            <person name="Paukszto L."/>
            <person name="Sawicki J."/>
            <person name="Karawczyk K."/>
            <person name="Piernik-Szablinska J."/>
            <person name="Szczecinska M."/>
            <person name="Mazdziarz M."/>
        </authorList>
    </citation>
    <scope>NUCLEOTIDE SEQUENCE [LARGE SCALE GENOMIC DNA]</scope>
    <source>
        <strain evidence="1">Rf_01</strain>
        <tissue evidence="1">Aerial parts of the thallus</tissue>
    </source>
</reference>
<name>A0ABD1YGV9_9MARC</name>
<organism evidence="1 2">
    <name type="scientific">Riccia fluitans</name>
    <dbReference type="NCBI Taxonomy" id="41844"/>
    <lineage>
        <taxon>Eukaryota</taxon>
        <taxon>Viridiplantae</taxon>
        <taxon>Streptophyta</taxon>
        <taxon>Embryophyta</taxon>
        <taxon>Marchantiophyta</taxon>
        <taxon>Marchantiopsida</taxon>
        <taxon>Marchantiidae</taxon>
        <taxon>Marchantiales</taxon>
        <taxon>Ricciaceae</taxon>
        <taxon>Riccia</taxon>
    </lineage>
</organism>
<evidence type="ECO:0000313" key="1">
    <source>
        <dbReference type="EMBL" id="KAL2630026.1"/>
    </source>
</evidence>
<evidence type="ECO:0000313" key="2">
    <source>
        <dbReference type="Proteomes" id="UP001605036"/>
    </source>
</evidence>